<gene>
    <name evidence="1" type="ORF">NDU88_001276</name>
</gene>
<proteinExistence type="predicted"/>
<protein>
    <submittedName>
        <fullName evidence="1">Uncharacterized protein</fullName>
    </submittedName>
</protein>
<evidence type="ECO:0000313" key="1">
    <source>
        <dbReference type="EMBL" id="KAJ1175991.1"/>
    </source>
</evidence>
<comment type="caution">
    <text evidence="1">The sequence shown here is derived from an EMBL/GenBank/DDBJ whole genome shotgun (WGS) entry which is preliminary data.</text>
</comment>
<evidence type="ECO:0000313" key="2">
    <source>
        <dbReference type="Proteomes" id="UP001066276"/>
    </source>
</evidence>
<reference evidence="1" key="1">
    <citation type="journal article" date="2022" name="bioRxiv">
        <title>Sequencing and chromosome-scale assembly of the giantPleurodeles waltlgenome.</title>
        <authorList>
            <person name="Brown T."/>
            <person name="Elewa A."/>
            <person name="Iarovenko S."/>
            <person name="Subramanian E."/>
            <person name="Araus A.J."/>
            <person name="Petzold A."/>
            <person name="Susuki M."/>
            <person name="Suzuki K.-i.T."/>
            <person name="Hayashi T."/>
            <person name="Toyoda A."/>
            <person name="Oliveira C."/>
            <person name="Osipova E."/>
            <person name="Leigh N.D."/>
            <person name="Simon A."/>
            <person name="Yun M.H."/>
        </authorList>
    </citation>
    <scope>NUCLEOTIDE SEQUENCE</scope>
    <source>
        <strain evidence="1">20211129_DDA</strain>
        <tissue evidence="1">Liver</tissue>
    </source>
</reference>
<dbReference type="AlphaFoldDB" id="A0AAV7TIP8"/>
<name>A0AAV7TIP8_PLEWA</name>
<sequence>MRGADLLATPTAKRTNERRKRFLKTCISKGSLQLKMNWTESTRQMPKGGTKKEKTIYFLNFGIRSTTRRVFAYAGLLAQPY</sequence>
<keyword evidence="2" id="KW-1185">Reference proteome</keyword>
<accession>A0AAV7TIP8</accession>
<dbReference type="Proteomes" id="UP001066276">
    <property type="component" value="Chromosome 3_2"/>
</dbReference>
<dbReference type="EMBL" id="JANPWB010000006">
    <property type="protein sequence ID" value="KAJ1175991.1"/>
    <property type="molecule type" value="Genomic_DNA"/>
</dbReference>
<organism evidence="1 2">
    <name type="scientific">Pleurodeles waltl</name>
    <name type="common">Iberian ribbed newt</name>
    <dbReference type="NCBI Taxonomy" id="8319"/>
    <lineage>
        <taxon>Eukaryota</taxon>
        <taxon>Metazoa</taxon>
        <taxon>Chordata</taxon>
        <taxon>Craniata</taxon>
        <taxon>Vertebrata</taxon>
        <taxon>Euteleostomi</taxon>
        <taxon>Amphibia</taxon>
        <taxon>Batrachia</taxon>
        <taxon>Caudata</taxon>
        <taxon>Salamandroidea</taxon>
        <taxon>Salamandridae</taxon>
        <taxon>Pleurodelinae</taxon>
        <taxon>Pleurodeles</taxon>
    </lineage>
</organism>